<dbReference type="InterPro" id="IPR004260">
    <property type="entry name" value="Pyr-dimer_DNA_glycosylase"/>
</dbReference>
<name>A0A1L9C4I4_9EURY</name>
<protein>
    <submittedName>
        <fullName evidence="2 3">Pyrimidine dimer DNA glycosylase</fullName>
    </submittedName>
</protein>
<dbReference type="Proteomes" id="UP000278252">
    <property type="component" value="Unassembled WGS sequence"/>
</dbReference>
<accession>A0A1L9C4I4</accession>
<evidence type="ECO:0000313" key="4">
    <source>
        <dbReference type="Proteomes" id="UP000185713"/>
    </source>
</evidence>
<keyword evidence="3" id="KW-0456">Lyase</keyword>
<dbReference type="EMBL" id="RJJH01000010">
    <property type="protein sequence ID" value="RNI11460.1"/>
    <property type="molecule type" value="Genomic_DNA"/>
</dbReference>
<keyword evidence="5" id="KW-1185">Reference proteome</keyword>
<dbReference type="EMBL" id="FXBN01000003">
    <property type="protein sequence ID" value="SMH40921.1"/>
    <property type="molecule type" value="Genomic_DNA"/>
</dbReference>
<dbReference type="GO" id="GO:0016829">
    <property type="term" value="F:lyase activity"/>
    <property type="evidence" value="ECO:0007669"/>
    <property type="project" value="UniProtKB-KW"/>
</dbReference>
<gene>
    <name evidence="2" type="ORF">EFE41_04350</name>
    <name evidence="1" type="ORF">MPF_1311</name>
    <name evidence="3" type="ORF">SAMN06264941_1564</name>
</gene>
<evidence type="ECO:0000313" key="5">
    <source>
        <dbReference type="Proteomes" id="UP000193969"/>
    </source>
</evidence>
<reference evidence="1 4" key="1">
    <citation type="submission" date="2014-12" db="EMBL/GenBank/DDBJ databases">
        <title>The genome sequence of Methanohalophilus portucalensis strain FDF1.</title>
        <authorList>
            <person name="Lai M.-C."/>
            <person name="Lai S.-J."/>
        </authorList>
    </citation>
    <scope>NUCLEOTIDE SEQUENCE [LARGE SCALE GENOMIC DNA]</scope>
    <source>
        <strain evidence="1 4">FDF-1</strain>
    </source>
</reference>
<evidence type="ECO:0000313" key="1">
    <source>
        <dbReference type="EMBL" id="OJH49444.1"/>
    </source>
</evidence>
<dbReference type="OrthoDB" id="70703at2157"/>
<dbReference type="Pfam" id="PF03013">
    <property type="entry name" value="Pyr_excise"/>
    <property type="match status" value="1"/>
</dbReference>
<dbReference type="RefSeq" id="WP_072360208.1">
    <property type="nucleotide sequence ID" value="NZ_FXBN01000003.1"/>
</dbReference>
<dbReference type="SUPFAM" id="SSF47077">
    <property type="entry name" value="T4 endonuclease V"/>
    <property type="match status" value="1"/>
</dbReference>
<reference evidence="2 6" key="4">
    <citation type="submission" date="2018-10" db="EMBL/GenBank/DDBJ databases">
        <title>Cultivation of a novel Methanohalophilus strain from Kebrit Deep of the Red Sea and a genomic comparison of members of the genus Methanohalophilus.</title>
        <authorList>
            <person name="Guan Y."/>
            <person name="Ngugi D.K."/>
            <person name="Stingl U."/>
        </authorList>
    </citation>
    <scope>NUCLEOTIDE SEQUENCE [LARGE SCALE GENOMIC DNA]</scope>
    <source>
        <strain evidence="2 6">DSM 7471</strain>
    </source>
</reference>
<dbReference type="Proteomes" id="UP000185713">
    <property type="component" value="Unassembled WGS sequence"/>
</dbReference>
<reference evidence="3" key="3">
    <citation type="submission" date="2017-04" db="EMBL/GenBank/DDBJ databases">
        <authorList>
            <person name="Afonso C.L."/>
            <person name="Miller P.J."/>
            <person name="Scott M.A."/>
            <person name="Spackman E."/>
            <person name="Goraichik I."/>
            <person name="Dimitrov K.M."/>
            <person name="Suarez D.L."/>
            <person name="Swayne D.E."/>
        </authorList>
    </citation>
    <scope>NUCLEOTIDE SEQUENCE [LARGE SCALE GENOMIC DNA]</scope>
    <source>
        <strain evidence="3">FDF-1</strain>
    </source>
</reference>
<evidence type="ECO:0000313" key="3">
    <source>
        <dbReference type="EMBL" id="SMH40921.1"/>
    </source>
</evidence>
<sequence length="109" mass="12764">MRIWDLPPSELCRQHLLGEHRELHALWSIITKNKKAYSNHPETLRWKGKLHALYLRHETLVSEMQKRGYNHNSPLDPLLATGESRQDILITSIDEQKDALRKKGCNCKI</sequence>
<evidence type="ECO:0000313" key="2">
    <source>
        <dbReference type="EMBL" id="RNI11460.1"/>
    </source>
</evidence>
<dbReference type="STRING" id="523843.SAMN06264941_1564"/>
<dbReference type="Gene3D" id="1.10.440.10">
    <property type="entry name" value="T4 endonuclease V"/>
    <property type="match status" value="1"/>
</dbReference>
<organism evidence="1 4">
    <name type="scientific">Methanohalophilus portucalensis FDF-1</name>
    <dbReference type="NCBI Taxonomy" id="523843"/>
    <lineage>
        <taxon>Archaea</taxon>
        <taxon>Methanobacteriati</taxon>
        <taxon>Methanobacteriota</taxon>
        <taxon>Stenosarchaea group</taxon>
        <taxon>Methanomicrobia</taxon>
        <taxon>Methanosarcinales</taxon>
        <taxon>Methanosarcinaceae</taxon>
        <taxon>Methanohalophilus</taxon>
    </lineage>
</organism>
<proteinExistence type="predicted"/>
<evidence type="ECO:0000313" key="6">
    <source>
        <dbReference type="Proteomes" id="UP000278252"/>
    </source>
</evidence>
<dbReference type="AlphaFoldDB" id="A0A1L9C4I4"/>
<dbReference type="InterPro" id="IPR024796">
    <property type="entry name" value="T4_endonuc_V"/>
</dbReference>
<dbReference type="Proteomes" id="UP000193969">
    <property type="component" value="Unassembled WGS sequence"/>
</dbReference>
<dbReference type="EMBL" id="JWTK01000003">
    <property type="protein sequence ID" value="OJH49444.1"/>
    <property type="molecule type" value="Genomic_DNA"/>
</dbReference>
<reference evidence="5" key="2">
    <citation type="submission" date="2017-04" db="EMBL/GenBank/DDBJ databases">
        <authorList>
            <person name="Varghese N."/>
            <person name="Submissions S."/>
        </authorList>
    </citation>
    <scope>NUCLEOTIDE SEQUENCE [LARGE SCALE GENOMIC DNA]</scope>
    <source>
        <strain evidence="5">FDF-1</strain>
    </source>
</reference>